<dbReference type="EMBL" id="JBHTAR010000011">
    <property type="protein sequence ID" value="MFC7198663.1"/>
    <property type="molecule type" value="Genomic_DNA"/>
</dbReference>
<dbReference type="PROSITE" id="PS51841">
    <property type="entry name" value="LTD"/>
    <property type="match status" value="1"/>
</dbReference>
<dbReference type="InterPro" id="IPR036415">
    <property type="entry name" value="Lamin_tail_dom_sf"/>
</dbReference>
<proteinExistence type="predicted"/>
<gene>
    <name evidence="2" type="ORF">ACFQJ9_04375</name>
</gene>
<sequence>MTPPDSLPEADVSRRELLGGVGALAAGFGGGVVFNGGAVFPSRKLPPYVARQGKLRWELHPLSYKDWTVGEFYDYRPQGGQSADFPLDLSAVENASRIFVYDGPVDDSVAFYHGSAEARSGGTAFFKFSGFSRSKGEWAVRDDTMGVDDDFEKWEGGNSKVKWQWGPHETDGGAYWGTVGEKKVKIYPKTLRGVDSWRLLSQTSAGVRRIELDQSNPLYIESPKRPVRTVEMDVMPDDPKNVFDPYAKGRITVVLQPGAEADPKNIDPGNVSIYFGSRAKLASGSGAQPQKYYEKDGKLYLEFKLQSAGFELDSDDAYLTTKSKDGAWIRGRDAINPGGVDGGAAASRPLSLYGYSVDATGDDSTNLDGEWVELKNTSGGPLDLTGWTISDTDTNTYTFPEGFTLPAGESVRVHSGSGTDGTNHLYWGASKPIWQNGGDRIVVRNPQNEAVIFQVYPSG</sequence>
<keyword evidence="3" id="KW-1185">Reference proteome</keyword>
<comment type="caution">
    <text evidence="2">The sequence shown here is derived from an EMBL/GenBank/DDBJ whole genome shotgun (WGS) entry which is preliminary data.</text>
</comment>
<reference evidence="2 3" key="1">
    <citation type="journal article" date="2019" name="Int. J. Syst. Evol. Microbiol.">
        <title>The Global Catalogue of Microorganisms (GCM) 10K type strain sequencing project: providing services to taxonomists for standard genome sequencing and annotation.</title>
        <authorList>
            <consortium name="The Broad Institute Genomics Platform"/>
            <consortium name="The Broad Institute Genome Sequencing Center for Infectious Disease"/>
            <person name="Wu L."/>
            <person name="Ma J."/>
        </authorList>
    </citation>
    <scope>NUCLEOTIDE SEQUENCE [LARGE SCALE GENOMIC DNA]</scope>
    <source>
        <strain evidence="2 3">XZGYJ-43</strain>
    </source>
</reference>
<dbReference type="RefSeq" id="WP_279528622.1">
    <property type="nucleotide sequence ID" value="NZ_CP122312.1"/>
</dbReference>
<organism evidence="2 3">
    <name type="scientific">Halospeciosus flavus</name>
    <dbReference type="NCBI Taxonomy" id="3032283"/>
    <lineage>
        <taxon>Archaea</taxon>
        <taxon>Methanobacteriati</taxon>
        <taxon>Methanobacteriota</taxon>
        <taxon>Stenosarchaea group</taxon>
        <taxon>Halobacteria</taxon>
        <taxon>Halobacteriales</taxon>
        <taxon>Halobacteriaceae</taxon>
        <taxon>Halospeciosus</taxon>
    </lineage>
</organism>
<evidence type="ECO:0000313" key="2">
    <source>
        <dbReference type="EMBL" id="MFC7198663.1"/>
    </source>
</evidence>
<feature type="domain" description="LTD" evidence="1">
    <location>
        <begin position="341"/>
        <end position="459"/>
    </location>
</feature>
<dbReference type="Gene3D" id="2.60.40.1260">
    <property type="entry name" value="Lamin Tail domain"/>
    <property type="match status" value="1"/>
</dbReference>
<accession>A0ABD5Z0H1</accession>
<dbReference type="InterPro" id="IPR006311">
    <property type="entry name" value="TAT_signal"/>
</dbReference>
<dbReference type="PROSITE" id="PS51318">
    <property type="entry name" value="TAT"/>
    <property type="match status" value="1"/>
</dbReference>
<dbReference type="AlphaFoldDB" id="A0ABD5Z0H1"/>
<dbReference type="Proteomes" id="UP001596447">
    <property type="component" value="Unassembled WGS sequence"/>
</dbReference>
<dbReference type="SUPFAM" id="SSF74853">
    <property type="entry name" value="Lamin A/C globular tail domain"/>
    <property type="match status" value="1"/>
</dbReference>
<evidence type="ECO:0000259" key="1">
    <source>
        <dbReference type="PROSITE" id="PS51841"/>
    </source>
</evidence>
<protein>
    <submittedName>
        <fullName evidence="2">Lamin tail domain-containing protein</fullName>
    </submittedName>
</protein>
<name>A0ABD5Z0H1_9EURY</name>
<dbReference type="Pfam" id="PF00932">
    <property type="entry name" value="LTD"/>
    <property type="match status" value="1"/>
</dbReference>
<dbReference type="InterPro" id="IPR001322">
    <property type="entry name" value="Lamin_tail_dom"/>
</dbReference>
<evidence type="ECO:0000313" key="3">
    <source>
        <dbReference type="Proteomes" id="UP001596447"/>
    </source>
</evidence>